<proteinExistence type="predicted"/>
<name>A0A951U9A9_9CYAN</name>
<dbReference type="EMBL" id="JAHHIF010000013">
    <property type="protein sequence ID" value="MBW4545158.1"/>
    <property type="molecule type" value="Genomic_DNA"/>
</dbReference>
<comment type="caution">
    <text evidence="2">The sequence shown here is derived from an EMBL/GenBank/DDBJ whole genome shotgun (WGS) entry which is preliminary data.</text>
</comment>
<gene>
    <name evidence="2" type="ORF">KME25_12035</name>
</gene>
<feature type="transmembrane region" description="Helical" evidence="1">
    <location>
        <begin position="243"/>
        <end position="261"/>
    </location>
</feature>
<protein>
    <submittedName>
        <fullName evidence="2">Uncharacterized protein</fullName>
    </submittedName>
</protein>
<dbReference type="AlphaFoldDB" id="A0A951U9A9"/>
<feature type="transmembrane region" description="Helical" evidence="1">
    <location>
        <begin position="403"/>
        <end position="429"/>
    </location>
</feature>
<evidence type="ECO:0000256" key="1">
    <source>
        <dbReference type="SAM" id="Phobius"/>
    </source>
</evidence>
<feature type="transmembrane region" description="Helical" evidence="1">
    <location>
        <begin position="49"/>
        <end position="68"/>
    </location>
</feature>
<keyword evidence="1" id="KW-0472">Membrane</keyword>
<keyword evidence="1" id="KW-1133">Transmembrane helix</keyword>
<organism evidence="2 3">
    <name type="scientific">Symplocastrum torsivum CPER-KK1</name>
    <dbReference type="NCBI Taxonomy" id="450513"/>
    <lineage>
        <taxon>Bacteria</taxon>
        <taxon>Bacillati</taxon>
        <taxon>Cyanobacteriota</taxon>
        <taxon>Cyanophyceae</taxon>
        <taxon>Oscillatoriophycideae</taxon>
        <taxon>Oscillatoriales</taxon>
        <taxon>Microcoleaceae</taxon>
        <taxon>Symplocastrum</taxon>
    </lineage>
</organism>
<feature type="transmembrane region" description="Helical" evidence="1">
    <location>
        <begin position="80"/>
        <end position="98"/>
    </location>
</feature>
<dbReference type="Proteomes" id="UP000753908">
    <property type="component" value="Unassembled WGS sequence"/>
</dbReference>
<feature type="transmembrane region" description="Helical" evidence="1">
    <location>
        <begin position="110"/>
        <end position="129"/>
    </location>
</feature>
<evidence type="ECO:0000313" key="3">
    <source>
        <dbReference type="Proteomes" id="UP000753908"/>
    </source>
</evidence>
<feature type="transmembrane region" description="Helical" evidence="1">
    <location>
        <begin position="370"/>
        <end position="391"/>
    </location>
</feature>
<reference evidence="2" key="1">
    <citation type="submission" date="2021-05" db="EMBL/GenBank/DDBJ databases">
        <authorList>
            <person name="Pietrasiak N."/>
            <person name="Ward R."/>
            <person name="Stajich J.E."/>
            <person name="Kurbessoian T."/>
        </authorList>
    </citation>
    <scope>NUCLEOTIDE SEQUENCE</scope>
    <source>
        <strain evidence="2">CPER-KK1</strain>
    </source>
</reference>
<evidence type="ECO:0000313" key="2">
    <source>
        <dbReference type="EMBL" id="MBW4545158.1"/>
    </source>
</evidence>
<sequence>MKLIISLLAAVIIFYGSALKWRRGVKAVFLLLVLEGALRKWLLPQANEMIYFLKDIVLLGAYFNFYCFSDSDKKFLSRVSLINIIIFITIGWCLFQVFNPSLGSPLLGLFGLRGYLLYLPLIWMVPSLFQTEEEVYKFLRSHLLLTIPVGLIGIAQFFSPASSFINAYSNEEAQAVVTFGINSAVRITGTFPYISGYGVYLIICFGLLIFMLSVKQPPRWQVVTLVELLLVSVNSFMTGSRGTIFAEVLFLVGYLGAKGLATPVSSLRLIRKLILPILVIAIAASIWFRPAINAFWQRATHYRDIPERISLSFTEPLDFVRVKELDSYGIGATHQAAPILRRALDLPAGETIRVPNEGEMGRIVLELGPIGFIFWYGLRLSILILLIHTFLKLKRPFLRQLALTAFLLQAIQINSFLVFLNTYAVYYWFFSGLIFLLPQLEQTENWQREQQFQQDVLSSYFPDSSYR</sequence>
<feature type="transmembrane region" description="Helical" evidence="1">
    <location>
        <begin position="141"/>
        <end position="159"/>
    </location>
</feature>
<keyword evidence="1" id="KW-0812">Transmembrane</keyword>
<accession>A0A951U9A9</accession>
<feature type="transmembrane region" description="Helical" evidence="1">
    <location>
        <begin position="273"/>
        <end position="292"/>
    </location>
</feature>
<feature type="transmembrane region" description="Helical" evidence="1">
    <location>
        <begin position="194"/>
        <end position="213"/>
    </location>
</feature>
<reference evidence="2" key="2">
    <citation type="journal article" date="2022" name="Microbiol. Resour. Announc.">
        <title>Metagenome Sequencing to Explore Phylogenomics of Terrestrial Cyanobacteria.</title>
        <authorList>
            <person name="Ward R.D."/>
            <person name="Stajich J.E."/>
            <person name="Johansen J.R."/>
            <person name="Huntemann M."/>
            <person name="Clum A."/>
            <person name="Foster B."/>
            <person name="Foster B."/>
            <person name="Roux S."/>
            <person name="Palaniappan K."/>
            <person name="Varghese N."/>
            <person name="Mukherjee S."/>
            <person name="Reddy T.B.K."/>
            <person name="Daum C."/>
            <person name="Copeland A."/>
            <person name="Chen I.A."/>
            <person name="Ivanova N.N."/>
            <person name="Kyrpides N.C."/>
            <person name="Shapiro N."/>
            <person name="Eloe-Fadrosh E.A."/>
            <person name="Pietrasiak N."/>
        </authorList>
    </citation>
    <scope>NUCLEOTIDE SEQUENCE</scope>
    <source>
        <strain evidence="2">CPER-KK1</strain>
    </source>
</reference>